<dbReference type="EMBL" id="JASBWU010000003">
    <property type="protein sequence ID" value="KAJ9123082.1"/>
    <property type="molecule type" value="Genomic_DNA"/>
</dbReference>
<accession>A0ACC2XGP0</accession>
<evidence type="ECO:0000313" key="2">
    <source>
        <dbReference type="Proteomes" id="UP001243375"/>
    </source>
</evidence>
<name>A0ACC2XGP0_9TREE</name>
<dbReference type="Proteomes" id="UP001243375">
    <property type="component" value="Unassembled WGS sequence"/>
</dbReference>
<sequence length="1117" mass="120098">MGTDPSKLESGQEVTSVVTDDGPLRAPAHTLSSAEIVSAFHTDIDNGLTESQVQRNATQYGPNKLKEIPPPSFLSILMRNTLNAMTLVLIAAMAVSFGTQDFISGGVIAALIVINVGVGTINEYNAEKTVAALEAIGAPTAVVIRKENEGAAGNIQTIKTDLVVPGDILLIKIGDIVPADCRILEGQLAGLECDEALLTGESLPSVKTEDSISDPVCPVGDRTCMIYSGSQAAKGRAKVVCIATGMNTELGKISAALSRKEKNNKTGFAATWHKCKVFLGLAETTPLQIKLNKLAYVILFFACIVAVVVVASTGFKNVPLSIATYAVAAAVSLLPASLPAVIALSLSTASKELAQNNALVRRMDAIETLSAVTDVCSDKTGTITLGKMVTRRVWVPASIARGIGKVGADAEFEADLQQGQYFTIDTASDPFLPKGNVRPDRDTSSVADDKAIAQHATQDTTAADDERTLGDSTGIALNPHNVVNPLHELTLCAALCSSATIQRIRSDSDSNSESSVDEKEEASTAWEGHGDATEVALQVFAHKLGYGKPHLTSTSDASDAVANTTEDDDDLVFSTQPGKYELLVEHAFDSSIKRMSMAYICTPPTSSGEQPYVLVLMKGAFERVFDQCTTLLAEGGRALEKADADQIQCHYDRLASDGLRVLTMCSKRLPADQADAVKAMTRDDLETSMSFLGLAGIYDPPRVESALAVQDCHKAAIIPRMLTGDHVGTAIAIAQQVGILRKDYPKSAVMTGPEFDALSEDEIDKLDPLPSVVARCAPETKVRMVEALHRRNRLCVMTGDGVNDAPSLKRADVGVAMGKNGSDVAKQSAEIVLSDDNFATIIVAIRKGRGIFFNLSKFMLYLMSGNIAQIVLMLIGLAFIDDQGISTFPISPVAILWINTLCAGPPALALGLEPTPSDAMDRKPKEYKTMFTLVWWIDLFVYGFLLGAFAIANFAIVMWGYFDGYLGVECNENLREDVCNHTGRARGSVFASFLIVLMVHAFVCKHPTRSILQMNLLENRVLLWSVIILGISVFPVVYIPVINDKVFLLFPIKWEWGLVFASALAFLVITEVYKVGRRAMDRRTQSRAVVEDVMLGEDGQAEGKRIAANEKTFNQSV</sequence>
<organism evidence="1 2">
    <name type="scientific">Naganishia vaughanmartiniae</name>
    <dbReference type="NCBI Taxonomy" id="1424756"/>
    <lineage>
        <taxon>Eukaryota</taxon>
        <taxon>Fungi</taxon>
        <taxon>Dikarya</taxon>
        <taxon>Basidiomycota</taxon>
        <taxon>Agaricomycotina</taxon>
        <taxon>Tremellomycetes</taxon>
        <taxon>Filobasidiales</taxon>
        <taxon>Filobasidiaceae</taxon>
        <taxon>Naganishia</taxon>
    </lineage>
</organism>
<comment type="caution">
    <text evidence="1">The sequence shown here is derived from an EMBL/GenBank/DDBJ whole genome shotgun (WGS) entry which is preliminary data.</text>
</comment>
<proteinExistence type="predicted"/>
<keyword evidence="2" id="KW-1185">Reference proteome</keyword>
<reference evidence="1" key="1">
    <citation type="submission" date="2023-04" db="EMBL/GenBank/DDBJ databases">
        <title>Draft Genome sequencing of Naganishia species isolated from polar environments using Oxford Nanopore Technology.</title>
        <authorList>
            <person name="Leo P."/>
            <person name="Venkateswaran K."/>
        </authorList>
    </citation>
    <scope>NUCLEOTIDE SEQUENCE</scope>
    <source>
        <strain evidence="1">MNA-CCFEE 5425</strain>
    </source>
</reference>
<evidence type="ECO:0000313" key="1">
    <source>
        <dbReference type="EMBL" id="KAJ9123082.1"/>
    </source>
</evidence>
<gene>
    <name evidence="1" type="ORF">QFC22_001272</name>
</gene>
<protein>
    <submittedName>
        <fullName evidence="1">Uncharacterized protein</fullName>
    </submittedName>
</protein>